<evidence type="ECO:0000313" key="1">
    <source>
        <dbReference type="EMBL" id="ORY40947.1"/>
    </source>
</evidence>
<keyword evidence="2" id="KW-1185">Reference proteome</keyword>
<dbReference type="InterPro" id="IPR036291">
    <property type="entry name" value="NAD(P)-bd_dom_sf"/>
</dbReference>
<evidence type="ECO:0000313" key="2">
    <source>
        <dbReference type="Proteomes" id="UP000193642"/>
    </source>
</evidence>
<comment type="caution">
    <text evidence="1">The sequence shown here is derived from an EMBL/GenBank/DDBJ whole genome shotgun (WGS) entry which is preliminary data.</text>
</comment>
<dbReference type="PANTHER" id="PTHR44442:SF1">
    <property type="entry name" value="3-KETO-STEROID REDUCTASE_17-BETA-HYDROXYSTEROID DEHYDROGENASE 7"/>
    <property type="match status" value="1"/>
</dbReference>
<protein>
    <recommendedName>
        <fullName evidence="3">NAD(P)-binding protein</fullName>
    </recommendedName>
</protein>
<organism evidence="1 2">
    <name type="scientific">Rhizoclosmatium globosum</name>
    <dbReference type="NCBI Taxonomy" id="329046"/>
    <lineage>
        <taxon>Eukaryota</taxon>
        <taxon>Fungi</taxon>
        <taxon>Fungi incertae sedis</taxon>
        <taxon>Chytridiomycota</taxon>
        <taxon>Chytridiomycota incertae sedis</taxon>
        <taxon>Chytridiomycetes</taxon>
        <taxon>Chytridiales</taxon>
        <taxon>Chytriomycetaceae</taxon>
        <taxon>Rhizoclosmatium</taxon>
    </lineage>
</organism>
<dbReference type="GO" id="GO:0005789">
    <property type="term" value="C:endoplasmic reticulum membrane"/>
    <property type="evidence" value="ECO:0007669"/>
    <property type="project" value="TreeGrafter"/>
</dbReference>
<dbReference type="AlphaFoldDB" id="A0A1Y2C238"/>
<sequence>MIPVESVNIFKAAIALLKDPANIAKTTGEVMVQSIGSTTKDEFQFGEAFAANFLGHYLLLKELEGVLEKTTKLLKDENRGWEGARVIWLTSDTAEHHMFDPNDIMCLKGAYPYESSKRLIELIHLETAARLREKGIYSVVANPGISATDVMKGTVPTWLILVALYFFRFCFLPAVCITPFNASRSEAYLAIEVTDPNELNPKTVYQSDVTFWGTSRVRKLVLRREGVMDCSADVCTNGNVDLTKIREEVDAIYNRVKKVSA</sequence>
<dbReference type="GO" id="GO:0000253">
    <property type="term" value="F:3-beta-hydroxysteroid 3-dehydrogenase (NADP+) activity"/>
    <property type="evidence" value="ECO:0007669"/>
    <property type="project" value="TreeGrafter"/>
</dbReference>
<accession>A0A1Y2C238</accession>
<dbReference type="Proteomes" id="UP000193642">
    <property type="component" value="Unassembled WGS sequence"/>
</dbReference>
<proteinExistence type="predicted"/>
<reference evidence="1 2" key="1">
    <citation type="submission" date="2016-07" db="EMBL/GenBank/DDBJ databases">
        <title>Pervasive Adenine N6-methylation of Active Genes in Fungi.</title>
        <authorList>
            <consortium name="DOE Joint Genome Institute"/>
            <person name="Mondo S.J."/>
            <person name="Dannebaum R.O."/>
            <person name="Kuo R.C."/>
            <person name="Labutti K."/>
            <person name="Haridas S."/>
            <person name="Kuo A."/>
            <person name="Salamov A."/>
            <person name="Ahrendt S.R."/>
            <person name="Lipzen A."/>
            <person name="Sullivan W."/>
            <person name="Andreopoulos W.B."/>
            <person name="Clum A."/>
            <person name="Lindquist E."/>
            <person name="Daum C."/>
            <person name="Ramamoorthy G.K."/>
            <person name="Gryganskyi A."/>
            <person name="Culley D."/>
            <person name="Magnuson J.K."/>
            <person name="James T.Y."/>
            <person name="O'Malley M.A."/>
            <person name="Stajich J.E."/>
            <person name="Spatafora J.W."/>
            <person name="Visel A."/>
            <person name="Grigoriev I.V."/>
        </authorList>
    </citation>
    <scope>NUCLEOTIDE SEQUENCE [LARGE SCALE GENOMIC DNA]</scope>
    <source>
        <strain evidence="1 2">JEL800</strain>
    </source>
</reference>
<dbReference type="Gene3D" id="3.40.50.720">
    <property type="entry name" value="NAD(P)-binding Rossmann-like Domain"/>
    <property type="match status" value="1"/>
</dbReference>
<dbReference type="SUPFAM" id="SSF51735">
    <property type="entry name" value="NAD(P)-binding Rossmann-fold domains"/>
    <property type="match status" value="1"/>
</dbReference>
<evidence type="ECO:0008006" key="3">
    <source>
        <dbReference type="Google" id="ProtNLM"/>
    </source>
</evidence>
<gene>
    <name evidence="1" type="ORF">BCR33DRAFT_348927</name>
</gene>
<dbReference type="STRING" id="329046.A0A1Y2C238"/>
<dbReference type="GO" id="GO:0016125">
    <property type="term" value="P:sterol metabolic process"/>
    <property type="evidence" value="ECO:0007669"/>
    <property type="project" value="TreeGrafter"/>
</dbReference>
<name>A0A1Y2C238_9FUNG</name>
<dbReference type="InterPro" id="IPR052834">
    <property type="entry name" value="3KSR/17beta-HSD"/>
</dbReference>
<dbReference type="OrthoDB" id="9989144at2759"/>
<dbReference type="EMBL" id="MCGO01000033">
    <property type="protein sequence ID" value="ORY40947.1"/>
    <property type="molecule type" value="Genomic_DNA"/>
</dbReference>
<dbReference type="PANTHER" id="PTHR44442">
    <property type="entry name" value="3-KETO-STEROID REDUCTASE"/>
    <property type="match status" value="1"/>
</dbReference>